<keyword evidence="3" id="KW-1185">Reference proteome</keyword>
<protein>
    <submittedName>
        <fullName evidence="2">Uncharacterized protein</fullName>
    </submittedName>
</protein>
<evidence type="ECO:0000313" key="2">
    <source>
        <dbReference type="EMBL" id="KAK9164309.1"/>
    </source>
</evidence>
<accession>A0AAP0L8H6</accession>
<gene>
    <name evidence="2" type="ORF">Syun_005211</name>
</gene>
<reference evidence="2 3" key="1">
    <citation type="submission" date="2024-01" db="EMBL/GenBank/DDBJ databases">
        <title>Genome assemblies of Stephania.</title>
        <authorList>
            <person name="Yang L."/>
        </authorList>
    </citation>
    <scope>NUCLEOTIDE SEQUENCE [LARGE SCALE GENOMIC DNA]</scope>
    <source>
        <strain evidence="2">YNDBR</strain>
        <tissue evidence="2">Leaf</tissue>
    </source>
</reference>
<dbReference type="AlphaFoldDB" id="A0AAP0L8H6"/>
<evidence type="ECO:0000313" key="3">
    <source>
        <dbReference type="Proteomes" id="UP001420932"/>
    </source>
</evidence>
<sequence length="70" mass="8014">MEQIDNHSGNPRRTVKISPMSWSSKGEPYTVGTMAVTLTSFQQRRICKSQDENLWHASSDLVFEMKLLTL</sequence>
<proteinExistence type="predicted"/>
<comment type="caution">
    <text evidence="2">The sequence shown here is derived from an EMBL/GenBank/DDBJ whole genome shotgun (WGS) entry which is preliminary data.</text>
</comment>
<name>A0AAP0L8H6_9MAGN</name>
<dbReference type="Proteomes" id="UP001420932">
    <property type="component" value="Unassembled WGS sequence"/>
</dbReference>
<feature type="compositionally biased region" description="Polar residues" evidence="1">
    <location>
        <begin position="1"/>
        <end position="11"/>
    </location>
</feature>
<dbReference type="EMBL" id="JBBNAF010000002">
    <property type="protein sequence ID" value="KAK9164309.1"/>
    <property type="molecule type" value="Genomic_DNA"/>
</dbReference>
<feature type="region of interest" description="Disordered" evidence="1">
    <location>
        <begin position="1"/>
        <end position="21"/>
    </location>
</feature>
<evidence type="ECO:0000256" key="1">
    <source>
        <dbReference type="SAM" id="MobiDB-lite"/>
    </source>
</evidence>
<organism evidence="2 3">
    <name type="scientific">Stephania yunnanensis</name>
    <dbReference type="NCBI Taxonomy" id="152371"/>
    <lineage>
        <taxon>Eukaryota</taxon>
        <taxon>Viridiplantae</taxon>
        <taxon>Streptophyta</taxon>
        <taxon>Embryophyta</taxon>
        <taxon>Tracheophyta</taxon>
        <taxon>Spermatophyta</taxon>
        <taxon>Magnoliopsida</taxon>
        <taxon>Ranunculales</taxon>
        <taxon>Menispermaceae</taxon>
        <taxon>Menispermoideae</taxon>
        <taxon>Cissampelideae</taxon>
        <taxon>Stephania</taxon>
    </lineage>
</organism>